<organism evidence="1 2">
    <name type="scientific">Lactobacillus helveticus</name>
    <name type="common">Lactobacillus suntoryeus</name>
    <dbReference type="NCBI Taxonomy" id="1587"/>
    <lineage>
        <taxon>Bacteria</taxon>
        <taxon>Bacillati</taxon>
        <taxon>Bacillota</taxon>
        <taxon>Bacilli</taxon>
        <taxon>Lactobacillales</taxon>
        <taxon>Lactobacillaceae</taxon>
        <taxon>Lactobacillus</taxon>
    </lineage>
</organism>
<protein>
    <submittedName>
        <fullName evidence="1">Uncharacterized protein</fullName>
    </submittedName>
</protein>
<evidence type="ECO:0000313" key="2">
    <source>
        <dbReference type="Proteomes" id="UP000234562"/>
    </source>
</evidence>
<dbReference type="Proteomes" id="UP000234562">
    <property type="component" value="Chromosome"/>
</dbReference>
<dbReference type="AlphaFoldDB" id="A0AAU8XT11"/>
<evidence type="ECO:0000313" key="1">
    <source>
        <dbReference type="EMBL" id="AUI73830.1"/>
    </source>
</evidence>
<dbReference type="EMBL" id="CP015496">
    <property type="protein sequence ID" value="AUI73830.1"/>
    <property type="molecule type" value="Genomic_DNA"/>
</dbReference>
<reference evidence="2" key="1">
    <citation type="submission" date="2016-05" db="EMBL/GenBank/DDBJ databases">
        <title>Genome sequence of Lactobacillus helveticus FAM8105.</title>
        <authorList>
            <person name="Ahrens C."/>
            <person name="Schmid M."/>
        </authorList>
    </citation>
    <scope>NUCLEOTIDE SEQUENCE [LARGE SCALE GENOMIC DNA]</scope>
    <source>
        <strain evidence="2">FAM8105</strain>
    </source>
</reference>
<proteinExistence type="predicted"/>
<name>A0AAU8XT11_LACHE</name>
<sequence length="288" mass="31956">MTDIRIQDFGENSKPDNNNDFVMTFNDSSESKTRLRDAFYSMVPDGTQTHNNIFRGWNLGALNSTHIANIQNGSFKDMFIGDYFSINNSNYVIAGINYKKGHGDNSSLGNHLVLMPQDWSKTPTQTLSPDGKTTHYMSDTDTTAGGFAGSKLYQTYLPQIQTKLESDFGAHLMSFRTIVSTHVDNSGAPDQGEWRDAKVSIPNEVMIYGTTLNGNNKNSSWYNIGDENSQLPLMRLNDAERNFNRIGAIWLRDIHSASGFALAHHSGAALWAVASNTLHGVRAFFLIG</sequence>
<dbReference type="RefSeq" id="WP_101853741.1">
    <property type="nucleotide sequence ID" value="NZ_CP015496.1"/>
</dbReference>
<accession>A0AAU8XT11</accession>
<gene>
    <name evidence="1" type="ORF">Lh8105_02690</name>
</gene>